<reference evidence="2 3" key="1">
    <citation type="journal article" date="2018" name="Int. J. Syst. Evol. Microbiol.">
        <title>Mesosutterella multiformis gen. nov., sp. nov., a member of the family Sutterellaceae and Sutterella megalosphaeroides sp. nov., isolated from human faeces.</title>
        <authorList>
            <person name="Sakamoto M."/>
            <person name="Ikeyama N."/>
            <person name="Kunihiro T."/>
            <person name="Iino T."/>
            <person name="Yuki M."/>
            <person name="Ohkuma M."/>
        </authorList>
    </citation>
    <scope>NUCLEOTIDE SEQUENCE [LARGE SCALE GENOMIC DNA]</scope>
    <source>
        <strain evidence="2 3">4NBBH2</strain>
    </source>
</reference>
<gene>
    <name evidence="2" type="ORF">MESMUL_07040</name>
</gene>
<dbReference type="EMBL" id="BGZJ01000001">
    <property type="protein sequence ID" value="GBO93350.1"/>
    <property type="molecule type" value="Genomic_DNA"/>
</dbReference>
<proteinExistence type="predicted"/>
<dbReference type="Proteomes" id="UP000266091">
    <property type="component" value="Unassembled WGS sequence"/>
</dbReference>
<dbReference type="InterPro" id="IPR052894">
    <property type="entry name" value="AsmA-related"/>
</dbReference>
<accession>A0A388SD45</accession>
<evidence type="ECO:0000313" key="3">
    <source>
        <dbReference type="Proteomes" id="UP000266091"/>
    </source>
</evidence>
<dbReference type="OrthoDB" id="9880163at2"/>
<dbReference type="GO" id="GO:0005886">
    <property type="term" value="C:plasma membrane"/>
    <property type="evidence" value="ECO:0007669"/>
    <property type="project" value="TreeGrafter"/>
</dbReference>
<feature type="domain" description="AsmA" evidence="1">
    <location>
        <begin position="31"/>
        <end position="549"/>
    </location>
</feature>
<comment type="caution">
    <text evidence="2">The sequence shown here is derived from an EMBL/GenBank/DDBJ whole genome shotgun (WGS) entry which is preliminary data.</text>
</comment>
<evidence type="ECO:0000259" key="1">
    <source>
        <dbReference type="Pfam" id="PF05170"/>
    </source>
</evidence>
<dbReference type="PANTHER" id="PTHR30441">
    <property type="entry name" value="DUF748 DOMAIN-CONTAINING PROTEIN"/>
    <property type="match status" value="1"/>
</dbReference>
<evidence type="ECO:0000313" key="2">
    <source>
        <dbReference type="EMBL" id="GBO93350.1"/>
    </source>
</evidence>
<accession>A0A401LK46</accession>
<dbReference type="GO" id="GO:0090313">
    <property type="term" value="P:regulation of protein targeting to membrane"/>
    <property type="evidence" value="ECO:0007669"/>
    <property type="project" value="TreeGrafter"/>
</dbReference>
<sequence length="680" mass="72211">MKKDSALIRLVRLSKWLILFAALASFASISALYIVVSPKWVEEKLEDFSSKKLDLHIKLDGQITIKHLPKIEVTLPKGTLTDTTDNSYLGSFSSGTIRISPWGLLIGQLHISSITLDGLNSAIASPDQNELQHLSRSPLIQDTDSWIAPVVVKKLILTNAQVAVNGLRPEPVQVQIASLETGEVAPRMTAPVTFNASFTSPADKITANVEGNGNVDLDLRSKILGLPQFRIHASGTAQSSPFDATVQTENFQYVQGVWSGKQLAASVSTTGKKQNTYQLSVEDLSTQNHIVRGRISKLSAVQSLESGTQSLSVSSPFSVDMDKKSYSLDQMQLGYVLAADTAPAIQASLTGTARGNWADQTLQLDTKGKLNDAPLSISLQGSSLESPKIDTQIVAKKIDLTPKEETAPATLSWESIPSEIAVPLIRIAGTATVHATVSIEELSRGALRASAVSSHIALSRDSLTISDFSADLRGGHVTGNLSFDPSGSWVIRAKAAQIAAGDRSAPDSLSGTLNLLLTASGPGDPDQIMTKSLKGDADIELTNGNMPGLGRKALPFTSLSCPVVIHDGIASTGSLKAAGHDFTAKGRAEIDLQTLSVAGEAVVWSALQQKSSPATLDGSVSRPVWSLIDPMEFLPAEPQPAPKAAAPAAPAALKAAAPAASESVFERWFRELKEWVLSKF</sequence>
<dbReference type="AlphaFoldDB" id="A0A388SD45"/>
<dbReference type="RefSeq" id="WP_116269743.1">
    <property type="nucleotide sequence ID" value="NZ_BGZJ01000001.1"/>
</dbReference>
<dbReference type="PANTHER" id="PTHR30441:SF8">
    <property type="entry name" value="DUF748 DOMAIN-CONTAINING PROTEIN"/>
    <property type="match status" value="1"/>
</dbReference>
<dbReference type="Pfam" id="PF05170">
    <property type="entry name" value="AsmA"/>
    <property type="match status" value="1"/>
</dbReference>
<name>A0A388SD45_9BURK</name>
<organism evidence="2 3">
    <name type="scientific">Mesosutterella multiformis</name>
    <dbReference type="NCBI Taxonomy" id="2259133"/>
    <lineage>
        <taxon>Bacteria</taxon>
        <taxon>Pseudomonadati</taxon>
        <taxon>Pseudomonadota</taxon>
        <taxon>Betaproteobacteria</taxon>
        <taxon>Burkholderiales</taxon>
        <taxon>Sutterellaceae</taxon>
        <taxon>Mesosutterella</taxon>
    </lineage>
</organism>
<dbReference type="InterPro" id="IPR007844">
    <property type="entry name" value="AsmA"/>
</dbReference>
<protein>
    <recommendedName>
        <fullName evidence="1">AsmA domain-containing protein</fullName>
    </recommendedName>
</protein>
<keyword evidence="3" id="KW-1185">Reference proteome</keyword>